<evidence type="ECO:0000256" key="1">
    <source>
        <dbReference type="ARBA" id="ARBA00000900"/>
    </source>
</evidence>
<keyword evidence="4 6" id="KW-0863">Zinc-finger</keyword>
<dbReference type="SMART" id="SM00184">
    <property type="entry name" value="RING"/>
    <property type="match status" value="1"/>
</dbReference>
<keyword evidence="7" id="KW-0175">Coiled coil</keyword>
<evidence type="ECO:0000256" key="7">
    <source>
        <dbReference type="SAM" id="Coils"/>
    </source>
</evidence>
<keyword evidence="3" id="KW-0479">Metal-binding</keyword>
<dbReference type="InterPro" id="IPR001841">
    <property type="entry name" value="Znf_RING"/>
</dbReference>
<evidence type="ECO:0000256" key="4">
    <source>
        <dbReference type="ARBA" id="ARBA00022771"/>
    </source>
</evidence>
<dbReference type="SUPFAM" id="SSF57850">
    <property type="entry name" value="RING/U-box"/>
    <property type="match status" value="1"/>
</dbReference>
<evidence type="ECO:0000259" key="8">
    <source>
        <dbReference type="PROSITE" id="PS50089"/>
    </source>
</evidence>
<dbReference type="EMBL" id="JARKNE010000006">
    <property type="protein sequence ID" value="KAK5824914.1"/>
    <property type="molecule type" value="Genomic_DNA"/>
</dbReference>
<evidence type="ECO:0000256" key="2">
    <source>
        <dbReference type="ARBA" id="ARBA00012483"/>
    </source>
</evidence>
<protein>
    <recommendedName>
        <fullName evidence="2">RING-type E3 ubiquitin transferase</fullName>
        <ecNumber evidence="2">2.3.2.27</ecNumber>
    </recommendedName>
</protein>
<evidence type="ECO:0000256" key="3">
    <source>
        <dbReference type="ARBA" id="ARBA00022723"/>
    </source>
</evidence>
<feature type="domain" description="RING-type" evidence="8">
    <location>
        <begin position="234"/>
        <end position="275"/>
    </location>
</feature>
<evidence type="ECO:0000313" key="10">
    <source>
        <dbReference type="Proteomes" id="UP001358586"/>
    </source>
</evidence>
<dbReference type="EC" id="2.3.2.27" evidence="2"/>
<dbReference type="PANTHER" id="PTHR15710">
    <property type="entry name" value="E3 UBIQUITIN-PROTEIN LIGASE PRAJA"/>
    <property type="match status" value="1"/>
</dbReference>
<organism evidence="9 10">
    <name type="scientific">Gossypium arboreum</name>
    <name type="common">Tree cotton</name>
    <name type="synonym">Gossypium nanking</name>
    <dbReference type="NCBI Taxonomy" id="29729"/>
    <lineage>
        <taxon>Eukaryota</taxon>
        <taxon>Viridiplantae</taxon>
        <taxon>Streptophyta</taxon>
        <taxon>Embryophyta</taxon>
        <taxon>Tracheophyta</taxon>
        <taxon>Spermatophyta</taxon>
        <taxon>Magnoliopsida</taxon>
        <taxon>eudicotyledons</taxon>
        <taxon>Gunneridae</taxon>
        <taxon>Pentapetalae</taxon>
        <taxon>rosids</taxon>
        <taxon>malvids</taxon>
        <taxon>Malvales</taxon>
        <taxon>Malvaceae</taxon>
        <taxon>Malvoideae</taxon>
        <taxon>Gossypium</taxon>
    </lineage>
</organism>
<dbReference type="PROSITE" id="PS50089">
    <property type="entry name" value="ZF_RING_2"/>
    <property type="match status" value="1"/>
</dbReference>
<reference evidence="9 10" key="1">
    <citation type="submission" date="2023-03" db="EMBL/GenBank/DDBJ databases">
        <title>WGS of Gossypium arboreum.</title>
        <authorList>
            <person name="Yu D."/>
        </authorList>
    </citation>
    <scope>NUCLEOTIDE SEQUENCE [LARGE SCALE GENOMIC DNA]</scope>
    <source>
        <tissue evidence="9">Leaf</tissue>
    </source>
</reference>
<dbReference type="InterPro" id="IPR013083">
    <property type="entry name" value="Znf_RING/FYVE/PHD"/>
</dbReference>
<feature type="coiled-coil region" evidence="7">
    <location>
        <begin position="278"/>
        <end position="305"/>
    </location>
</feature>
<proteinExistence type="predicted"/>
<comment type="caution">
    <text evidence="9">The sequence shown here is derived from an EMBL/GenBank/DDBJ whole genome shotgun (WGS) entry which is preliminary data.</text>
</comment>
<evidence type="ECO:0000256" key="6">
    <source>
        <dbReference type="PROSITE-ProRule" id="PRU00175"/>
    </source>
</evidence>
<dbReference type="CDD" id="cd16667">
    <property type="entry name" value="RING-H2_RNF126-like"/>
    <property type="match status" value="1"/>
</dbReference>
<evidence type="ECO:0000313" key="9">
    <source>
        <dbReference type="EMBL" id="KAK5824914.1"/>
    </source>
</evidence>
<keyword evidence="5" id="KW-0862">Zinc</keyword>
<accession>A0ABR0PKF8</accession>
<keyword evidence="10" id="KW-1185">Reference proteome</keyword>
<gene>
    <name evidence="9" type="ORF">PVK06_019703</name>
</gene>
<dbReference type="PANTHER" id="PTHR15710:SF4">
    <property type="entry name" value="E3 UBIQUITIN-PROTEIN LIGASE AIP2"/>
    <property type="match status" value="1"/>
</dbReference>
<evidence type="ECO:0000256" key="5">
    <source>
        <dbReference type="ARBA" id="ARBA00022833"/>
    </source>
</evidence>
<name>A0ABR0PKF8_GOSAR</name>
<dbReference type="Pfam" id="PF13639">
    <property type="entry name" value="zf-RING_2"/>
    <property type="match status" value="1"/>
</dbReference>
<dbReference type="Proteomes" id="UP001358586">
    <property type="component" value="Chromosome 6"/>
</dbReference>
<comment type="catalytic activity">
    <reaction evidence="1">
        <text>S-ubiquitinyl-[E2 ubiquitin-conjugating enzyme]-L-cysteine + [acceptor protein]-L-lysine = [E2 ubiquitin-conjugating enzyme]-L-cysteine + N(6)-ubiquitinyl-[acceptor protein]-L-lysine.</text>
        <dbReference type="EC" id="2.3.2.27"/>
    </reaction>
</comment>
<sequence>MGSSSCSDGSLKQQLEELQKQLGKKQRFEEAVSSINSLLKLHYPSASPSLRKSFYSIVCRVATILKTRYTAPGFWLAGLRLFELLEPLVSDTSEKSHLRNCISQAKQHLNEIENPVQSSESSANRGYLFEGHLTVDPEPPQPQWLVQSNLMNAFASAAAAESSQGSATNVNTVENAANVLEQLIDHLDSVIPEILENEGGVRRVPPASKEVVAKLPVITLTEEILAKLGSDAECAICKENLLVGDNMQELPCKHTFHPPCLKPWLDEHNSCPICRYELQTDDHDYESWKEREKEAEEERKGAANAVRGVLSCLPRTCYRSTGLTWYGVEMCLIRSIPACTSAYRPVLVGTKILLGLYKTAFLAGSLDEAEPFVSYTNAACCFLKQMEELL</sequence>
<dbReference type="Gene3D" id="3.30.40.10">
    <property type="entry name" value="Zinc/RING finger domain, C3HC4 (zinc finger)"/>
    <property type="match status" value="1"/>
</dbReference>